<evidence type="ECO:0000256" key="4">
    <source>
        <dbReference type="ARBA" id="ARBA00022989"/>
    </source>
</evidence>
<feature type="transmembrane region" description="Helical" evidence="7">
    <location>
        <begin position="288"/>
        <end position="308"/>
    </location>
</feature>
<dbReference type="PROSITE" id="PS50850">
    <property type="entry name" value="MFS"/>
    <property type="match status" value="1"/>
</dbReference>
<organism evidence="9 10">
    <name type="scientific">Phialemonium atrogriseum</name>
    <dbReference type="NCBI Taxonomy" id="1093897"/>
    <lineage>
        <taxon>Eukaryota</taxon>
        <taxon>Fungi</taxon>
        <taxon>Dikarya</taxon>
        <taxon>Ascomycota</taxon>
        <taxon>Pezizomycotina</taxon>
        <taxon>Sordariomycetes</taxon>
        <taxon>Sordariomycetidae</taxon>
        <taxon>Cephalothecales</taxon>
        <taxon>Cephalothecaceae</taxon>
        <taxon>Phialemonium</taxon>
    </lineage>
</organism>
<feature type="transmembrane region" description="Helical" evidence="7">
    <location>
        <begin position="382"/>
        <end position="402"/>
    </location>
</feature>
<evidence type="ECO:0000256" key="1">
    <source>
        <dbReference type="ARBA" id="ARBA00004141"/>
    </source>
</evidence>
<keyword evidence="5 7" id="KW-0472">Membrane</keyword>
<evidence type="ECO:0000259" key="8">
    <source>
        <dbReference type="PROSITE" id="PS50850"/>
    </source>
</evidence>
<evidence type="ECO:0000313" key="9">
    <source>
        <dbReference type="EMBL" id="KAK1762788.1"/>
    </source>
</evidence>
<feature type="domain" description="Major facilitator superfamily (MFS) profile" evidence="8">
    <location>
        <begin position="55"/>
        <end position="474"/>
    </location>
</feature>
<evidence type="ECO:0000313" key="10">
    <source>
        <dbReference type="Proteomes" id="UP001244011"/>
    </source>
</evidence>
<accession>A0AAJ0BQU2</accession>
<reference evidence="9" key="1">
    <citation type="submission" date="2023-06" db="EMBL/GenBank/DDBJ databases">
        <title>Genome-scale phylogeny and comparative genomics of the fungal order Sordariales.</title>
        <authorList>
            <consortium name="Lawrence Berkeley National Laboratory"/>
            <person name="Hensen N."/>
            <person name="Bonometti L."/>
            <person name="Westerberg I."/>
            <person name="Brannstrom I.O."/>
            <person name="Guillou S."/>
            <person name="Cros-Aarteil S."/>
            <person name="Calhoun S."/>
            <person name="Haridas S."/>
            <person name="Kuo A."/>
            <person name="Mondo S."/>
            <person name="Pangilinan J."/>
            <person name="Riley R."/>
            <person name="Labutti K."/>
            <person name="Andreopoulos B."/>
            <person name="Lipzen A."/>
            <person name="Chen C."/>
            <person name="Yanf M."/>
            <person name="Daum C."/>
            <person name="Ng V."/>
            <person name="Clum A."/>
            <person name="Steindorff A."/>
            <person name="Ohm R."/>
            <person name="Martin F."/>
            <person name="Silar P."/>
            <person name="Natvig D."/>
            <person name="Lalanne C."/>
            <person name="Gautier V."/>
            <person name="Ament-Velasquez S.L."/>
            <person name="Kruys A."/>
            <person name="Hutchinson M.I."/>
            <person name="Powell A.J."/>
            <person name="Barry K."/>
            <person name="Miller A.N."/>
            <person name="Grigoriev I.V."/>
            <person name="Debuchy R."/>
            <person name="Gladieux P."/>
            <person name="Thoren M.H."/>
            <person name="Johannesson H."/>
        </authorList>
    </citation>
    <scope>NUCLEOTIDE SEQUENCE</scope>
    <source>
        <strain evidence="9">8032-3</strain>
    </source>
</reference>
<proteinExistence type="predicted"/>
<name>A0AAJ0BQU2_9PEZI</name>
<feature type="region of interest" description="Disordered" evidence="6">
    <location>
        <begin position="478"/>
        <end position="508"/>
    </location>
</feature>
<keyword evidence="10" id="KW-1185">Reference proteome</keyword>
<keyword evidence="3 7" id="KW-0812">Transmembrane</keyword>
<feature type="transmembrane region" description="Helical" evidence="7">
    <location>
        <begin position="90"/>
        <end position="113"/>
    </location>
</feature>
<dbReference type="InterPro" id="IPR011701">
    <property type="entry name" value="MFS"/>
</dbReference>
<feature type="transmembrane region" description="Helical" evidence="7">
    <location>
        <begin position="190"/>
        <end position="209"/>
    </location>
</feature>
<keyword evidence="4 7" id="KW-1133">Transmembrane helix</keyword>
<dbReference type="InterPro" id="IPR020846">
    <property type="entry name" value="MFS_dom"/>
</dbReference>
<keyword evidence="2" id="KW-0813">Transport</keyword>
<dbReference type="InterPro" id="IPR036259">
    <property type="entry name" value="MFS_trans_sf"/>
</dbReference>
<dbReference type="Gene3D" id="1.20.1250.20">
    <property type="entry name" value="MFS general substrate transporter like domains"/>
    <property type="match status" value="1"/>
</dbReference>
<feature type="transmembrane region" description="Helical" evidence="7">
    <location>
        <begin position="125"/>
        <end position="145"/>
    </location>
</feature>
<dbReference type="GO" id="GO:0022857">
    <property type="term" value="F:transmembrane transporter activity"/>
    <property type="evidence" value="ECO:0007669"/>
    <property type="project" value="InterPro"/>
</dbReference>
<evidence type="ECO:0000256" key="3">
    <source>
        <dbReference type="ARBA" id="ARBA00022692"/>
    </source>
</evidence>
<dbReference type="GO" id="GO:0016020">
    <property type="term" value="C:membrane"/>
    <property type="evidence" value="ECO:0007669"/>
    <property type="project" value="UniProtKB-SubCell"/>
</dbReference>
<gene>
    <name evidence="9" type="ORF">QBC33DRAFT_551107</name>
</gene>
<comment type="subcellular location">
    <subcellularLocation>
        <location evidence="1">Membrane</location>
        <topology evidence="1">Multi-pass membrane protein</topology>
    </subcellularLocation>
</comment>
<dbReference type="GeneID" id="85312323"/>
<dbReference type="EMBL" id="MU839033">
    <property type="protein sequence ID" value="KAK1762788.1"/>
    <property type="molecule type" value="Genomic_DNA"/>
</dbReference>
<protein>
    <submittedName>
        <fullName evidence="9">Major facilitator superfamily domain-containing protein</fullName>
    </submittedName>
</protein>
<dbReference type="Pfam" id="PF07690">
    <property type="entry name" value="MFS_1"/>
    <property type="match status" value="1"/>
</dbReference>
<feature type="transmembrane region" description="Helical" evidence="7">
    <location>
        <begin position="353"/>
        <end position="370"/>
    </location>
</feature>
<dbReference type="RefSeq" id="XP_060279001.1">
    <property type="nucleotide sequence ID" value="XM_060429136.1"/>
</dbReference>
<dbReference type="SUPFAM" id="SSF103473">
    <property type="entry name" value="MFS general substrate transporter"/>
    <property type="match status" value="1"/>
</dbReference>
<feature type="transmembrane region" description="Helical" evidence="7">
    <location>
        <begin position="414"/>
        <end position="435"/>
    </location>
</feature>
<evidence type="ECO:0000256" key="2">
    <source>
        <dbReference type="ARBA" id="ARBA00022448"/>
    </source>
</evidence>
<feature type="transmembrane region" description="Helical" evidence="7">
    <location>
        <begin position="450"/>
        <end position="470"/>
    </location>
</feature>
<dbReference type="PANTHER" id="PTHR43791">
    <property type="entry name" value="PERMEASE-RELATED"/>
    <property type="match status" value="1"/>
</dbReference>
<feature type="compositionally biased region" description="Basic and acidic residues" evidence="6">
    <location>
        <begin position="478"/>
        <end position="490"/>
    </location>
</feature>
<evidence type="ECO:0000256" key="6">
    <source>
        <dbReference type="SAM" id="MobiDB-lite"/>
    </source>
</evidence>
<feature type="transmembrane region" description="Helical" evidence="7">
    <location>
        <begin position="157"/>
        <end position="178"/>
    </location>
</feature>
<dbReference type="PANTHER" id="PTHR43791:SF52">
    <property type="entry name" value="TRANSPORTER, PUTATIVE (AFU_ORTHOLOGUE AFUA_1G11820)-RELATED"/>
    <property type="match status" value="1"/>
</dbReference>
<dbReference type="Proteomes" id="UP001244011">
    <property type="component" value="Unassembled WGS sequence"/>
</dbReference>
<sequence length="508" mass="54606">MGLTAADKSSGTVDIAVADGQHETPVDSSRERAVGAAPQACHFDRALCLKIDRHLLVPFVFLNFLSLMGRTNIGAGLIQKLPQDLHLGPMEVFLCISIPVVPLILLEIPSNLLMRALEKNYGLGYMKYLSAITILLGVVTLGQAFDQTYGAMLATRFLVGVFDAGLIPGAVYVCSLYYPGQHLQWRLSMLMVANISSNIVSNILAYAIAQIDSANGYHGWRWIFIIEGCLTTAIGLICCFSTASRPEKARFLTEDEKGAIAAAMLAESVPSAGLAAEWASFLSNPLNYVWASLYVFTCTTAYSVAIFAPSFVQAFNPTFTVPQVQGQVVPIFVVSAAACLLAAWGADRLDHRSGFALAGYLATIVGYAILRLPRVVSTPVTMLALYLVGIGVYVALPMIWTMTLVNLPTPFQRAIGCGFVVGVGNVAGFVSAWIFRTSQAPRYRAGMQDGLIMTIVAAAMLAGAWAYMVGQNRRAGKGELHSDGTSDPEKNGVGVGTLGRRAPWKYRP</sequence>
<feature type="transmembrane region" description="Helical" evidence="7">
    <location>
        <begin position="55"/>
        <end position="78"/>
    </location>
</feature>
<feature type="transmembrane region" description="Helical" evidence="7">
    <location>
        <begin position="221"/>
        <end position="243"/>
    </location>
</feature>
<feature type="transmembrane region" description="Helical" evidence="7">
    <location>
        <begin position="328"/>
        <end position="346"/>
    </location>
</feature>
<dbReference type="AlphaFoldDB" id="A0AAJ0BQU2"/>
<comment type="caution">
    <text evidence="9">The sequence shown here is derived from an EMBL/GenBank/DDBJ whole genome shotgun (WGS) entry which is preliminary data.</text>
</comment>
<evidence type="ECO:0000256" key="5">
    <source>
        <dbReference type="ARBA" id="ARBA00023136"/>
    </source>
</evidence>
<evidence type="ECO:0000256" key="7">
    <source>
        <dbReference type="SAM" id="Phobius"/>
    </source>
</evidence>